<keyword evidence="2" id="KW-0808">Transferase</keyword>
<dbReference type="Pfam" id="PF00483">
    <property type="entry name" value="NTP_transferase"/>
    <property type="match status" value="1"/>
</dbReference>
<name>D2EEU4_PARA4</name>
<dbReference type="CDD" id="cd22231">
    <property type="entry name" value="RHH_NikR_HicB-like"/>
    <property type="match status" value="1"/>
</dbReference>
<dbReference type="Gene3D" id="1.10.1220.10">
    <property type="entry name" value="Met repressor-like"/>
    <property type="match status" value="1"/>
</dbReference>
<dbReference type="SUPFAM" id="SSF47598">
    <property type="entry name" value="Ribbon-helix-helix"/>
    <property type="match status" value="1"/>
</dbReference>
<dbReference type="EMBL" id="GG730041">
    <property type="protein sequence ID" value="EEZ93155.1"/>
    <property type="molecule type" value="Genomic_DNA"/>
</dbReference>
<protein>
    <submittedName>
        <fullName evidence="2">Nucleotidyl transferase</fullName>
    </submittedName>
</protein>
<dbReference type="GO" id="GO:0016740">
    <property type="term" value="F:transferase activity"/>
    <property type="evidence" value="ECO:0007669"/>
    <property type="project" value="UniProtKB-KW"/>
</dbReference>
<evidence type="ECO:0000313" key="3">
    <source>
        <dbReference type="Proteomes" id="UP000009375"/>
    </source>
</evidence>
<dbReference type="AlphaFoldDB" id="D2EEU4"/>
<accession>D2EEU4</accession>
<organism evidence="2 3">
    <name type="scientific">Candidatus Parvarchaeum acidiphilum ARMAN-4</name>
    <dbReference type="NCBI Taxonomy" id="662760"/>
    <lineage>
        <taxon>Archaea</taxon>
        <taxon>Candidatus Parvarchaeota</taxon>
        <taxon>Candidatus Parvarchaeum</taxon>
    </lineage>
</organism>
<dbReference type="GO" id="GO:0006355">
    <property type="term" value="P:regulation of DNA-templated transcription"/>
    <property type="evidence" value="ECO:0007669"/>
    <property type="project" value="InterPro"/>
</dbReference>
<evidence type="ECO:0000313" key="2">
    <source>
        <dbReference type="EMBL" id="EEZ93155.1"/>
    </source>
</evidence>
<dbReference type="Proteomes" id="UP000009375">
    <property type="component" value="Unassembled WGS sequence"/>
</dbReference>
<dbReference type="InterPro" id="IPR050486">
    <property type="entry name" value="Mannose-1P_guanyltransferase"/>
</dbReference>
<gene>
    <name evidence="2" type="ORF">BJBARM4_0247</name>
</gene>
<reference evidence="2 3" key="1">
    <citation type="journal article" date="2010" name="Proc. Natl. Acad. Sci. U.S.A.">
        <title>Enigmatic, ultrasmall, uncultivated Archaea.</title>
        <authorList>
            <person name="Baker B.J."/>
            <person name="Comolli L.R."/>
            <person name="Dick G.J."/>
            <person name="Hauser L.J."/>
            <person name="Hyatt D."/>
            <person name="Dill B.D."/>
            <person name="Land M.L."/>
            <person name="Verberkmoes N.C."/>
            <person name="Hettich R.L."/>
            <person name="Banfield J.F."/>
        </authorList>
    </citation>
    <scope>NUCLEOTIDE SEQUENCE [LARGE SCALE GENOMIC DNA]</scope>
</reference>
<dbReference type="InterPro" id="IPR005835">
    <property type="entry name" value="NTP_transferase_dom"/>
</dbReference>
<dbReference type="InterPro" id="IPR010985">
    <property type="entry name" value="Ribbon_hlx_hlx"/>
</dbReference>
<dbReference type="InterPro" id="IPR029044">
    <property type="entry name" value="Nucleotide-diphossugar_trans"/>
</dbReference>
<sequence>MKARTSFTIDADVVAKLDSLVDNIYYRSKSEAVEDILRKYFEKQNTAIILCGGEFKVNGTDYYRPLVKVGDTTVIDHIISKLRVNNFRSIIISGKTDLLKQIFAILKNGEGYGVDIKYIDDNNLKGSAKALERVKQYVGTTTLFVTGDSIFDIDLRDMLKFHMAHNSPASMAIYMPSDTSYSIKDKVVLKGSKILTYEKLPEPVNSKLIPTSIFLLDRDVFKYIPPGDMEWNIKTDLLPLLAKDGLLFGYIYNGGWMSIKTKEDIEAAKKLVEK</sequence>
<dbReference type="Gene3D" id="3.90.550.10">
    <property type="entry name" value="Spore Coat Polysaccharide Biosynthesis Protein SpsA, Chain A"/>
    <property type="match status" value="1"/>
</dbReference>
<dbReference type="SUPFAM" id="SSF53448">
    <property type="entry name" value="Nucleotide-diphospho-sugar transferases"/>
    <property type="match status" value="1"/>
</dbReference>
<dbReference type="InterPro" id="IPR013321">
    <property type="entry name" value="Arc_rbn_hlx_hlx"/>
</dbReference>
<dbReference type="PANTHER" id="PTHR22572">
    <property type="entry name" value="SUGAR-1-PHOSPHATE GUANYL TRANSFERASE"/>
    <property type="match status" value="1"/>
</dbReference>
<feature type="domain" description="Nucleotidyl transferase" evidence="1">
    <location>
        <begin position="61"/>
        <end position="271"/>
    </location>
</feature>
<evidence type="ECO:0000259" key="1">
    <source>
        <dbReference type="Pfam" id="PF00483"/>
    </source>
</evidence>
<proteinExistence type="predicted"/>